<gene>
    <name evidence="1" type="ORF">IC63_10470</name>
</gene>
<dbReference type="Gene3D" id="3.30.420.310">
    <property type="entry name" value="2-keto-3-deoxy-galactonokinase, C-terminal domain"/>
    <property type="match status" value="1"/>
</dbReference>
<dbReference type="Pfam" id="PF05035">
    <property type="entry name" value="DGOK"/>
    <property type="match status" value="1"/>
</dbReference>
<dbReference type="InterPro" id="IPR007729">
    <property type="entry name" value="DGOK"/>
</dbReference>
<reference evidence="1 2" key="2">
    <citation type="submission" date="2014-10" db="EMBL/GenBank/DDBJ databases">
        <title>Paracoccus sanguinis sp. nov., isolated from clinical specimens of New York State patients.</title>
        <authorList>
            <person name="Mingle L.A."/>
            <person name="Cole J.A."/>
            <person name="Lapierre P."/>
            <person name="Musser K.A."/>
        </authorList>
    </citation>
    <scope>NUCLEOTIDE SEQUENCE [LARGE SCALE GENOMIC DNA]</scope>
    <source>
        <strain evidence="1 2">HAMBI 3106</strain>
    </source>
</reference>
<dbReference type="InterPro" id="IPR042257">
    <property type="entry name" value="DGOK_C"/>
</dbReference>
<keyword evidence="2" id="KW-1185">Reference proteome</keyword>
<evidence type="ECO:0000313" key="2">
    <source>
        <dbReference type="Proteomes" id="UP000029917"/>
    </source>
</evidence>
<protein>
    <submittedName>
        <fullName evidence="1">2-keto-3-deoxy-galactonokinase</fullName>
    </submittedName>
</protein>
<dbReference type="CDD" id="cd24012">
    <property type="entry name" value="ASKHA_NBD_KDGal-kinase"/>
    <property type="match status" value="1"/>
</dbReference>
<name>A0A099F7X4_9RHOB</name>
<dbReference type="InterPro" id="IPR042258">
    <property type="entry name" value="DGOK_N"/>
</dbReference>
<proteinExistence type="predicted"/>
<keyword evidence="1" id="KW-0418">Kinase</keyword>
<dbReference type="GO" id="GO:0034194">
    <property type="term" value="P:D-galactonate catabolic process"/>
    <property type="evidence" value="ECO:0007669"/>
    <property type="project" value="InterPro"/>
</dbReference>
<dbReference type="OrthoDB" id="256574at2"/>
<organism evidence="1 2">
    <name type="scientific">Paracoccus sphaerophysae</name>
    <dbReference type="NCBI Taxonomy" id="690417"/>
    <lineage>
        <taxon>Bacteria</taxon>
        <taxon>Pseudomonadati</taxon>
        <taxon>Pseudomonadota</taxon>
        <taxon>Alphaproteobacteria</taxon>
        <taxon>Rhodobacterales</taxon>
        <taxon>Paracoccaceae</taxon>
        <taxon>Paracoccus</taxon>
    </lineage>
</organism>
<dbReference type="AlphaFoldDB" id="A0A099F7X4"/>
<dbReference type="EMBL" id="JRKS01000031">
    <property type="protein sequence ID" value="KGJ06569.1"/>
    <property type="molecule type" value="Genomic_DNA"/>
</dbReference>
<comment type="caution">
    <text evidence="1">The sequence shown here is derived from an EMBL/GenBank/DDBJ whole genome shotgun (WGS) entry which is preliminary data.</text>
</comment>
<dbReference type="RefSeq" id="WP_036719819.1">
    <property type="nucleotide sequence ID" value="NZ_JRKS01000031.1"/>
</dbReference>
<sequence length="304" mass="31681">MVTPDSPRIDWVAADWGTSNLRVWAMGADGAVLDSRDSDRGMGQLTPAEFEPALLALVGDWLGQSATPVIACGMVGARQGWVEAAYRAVPCAPVGLPMTPAPVTDPRLSVRIVPGLSQTRPSADVMRGEETQIAGVLTAAPGWDGVVCLPGTHSKWAEVSAGEVVSFRSFMTGELFALLSTQSVLRHGMAEGFDEAAFDSGLAEGLSRPESLTARLFTLRAEGLLAGLSPAAARGRLSGLLIGAELAAAKPWWLGRDVVVVGEGGLSSRYARALAAQGVPARQVAAEDATLAGLKHARSLMELS</sequence>
<keyword evidence="1" id="KW-0808">Transferase</keyword>
<evidence type="ECO:0000313" key="1">
    <source>
        <dbReference type="EMBL" id="KGJ06569.1"/>
    </source>
</evidence>
<dbReference type="STRING" id="690417.IC63_10470"/>
<accession>A0A099F7X4</accession>
<dbReference type="GO" id="GO:0008671">
    <property type="term" value="F:2-dehydro-3-deoxygalactonokinase activity"/>
    <property type="evidence" value="ECO:0007669"/>
    <property type="project" value="InterPro"/>
</dbReference>
<reference evidence="1 2" key="1">
    <citation type="submission" date="2014-09" db="EMBL/GenBank/DDBJ databases">
        <authorList>
            <person name="McGinnis J.M."/>
            <person name="Wolfgang W.J."/>
        </authorList>
    </citation>
    <scope>NUCLEOTIDE SEQUENCE [LARGE SCALE GENOMIC DNA]</scope>
    <source>
        <strain evidence="1 2">HAMBI 3106</strain>
    </source>
</reference>
<dbReference type="Proteomes" id="UP000029917">
    <property type="component" value="Unassembled WGS sequence"/>
</dbReference>
<dbReference type="Gene3D" id="3.30.420.300">
    <property type="entry name" value="2-keto-3-deoxy-galactonokinase, substrate binding domain"/>
    <property type="match status" value="1"/>
</dbReference>